<keyword evidence="7" id="KW-0865">Zymogen</keyword>
<organism evidence="13 14">
    <name type="scientific">Habropoda laboriosa</name>
    <dbReference type="NCBI Taxonomy" id="597456"/>
    <lineage>
        <taxon>Eukaryota</taxon>
        <taxon>Metazoa</taxon>
        <taxon>Ecdysozoa</taxon>
        <taxon>Arthropoda</taxon>
        <taxon>Hexapoda</taxon>
        <taxon>Insecta</taxon>
        <taxon>Pterygota</taxon>
        <taxon>Neoptera</taxon>
        <taxon>Endopterygota</taxon>
        <taxon>Hymenoptera</taxon>
        <taxon>Apocrita</taxon>
        <taxon>Aculeata</taxon>
        <taxon>Apoidea</taxon>
        <taxon>Anthophila</taxon>
        <taxon>Apidae</taxon>
        <taxon>Habropoda</taxon>
    </lineage>
</organism>
<dbReference type="PANTHER" id="PTHR10127:SF780">
    <property type="entry name" value="METALLOENDOPEPTIDASE"/>
    <property type="match status" value="1"/>
</dbReference>
<comment type="caution">
    <text evidence="10">Lacks conserved residue(s) required for the propagation of feature annotation.</text>
</comment>
<dbReference type="EMBL" id="KQ414731">
    <property type="protein sequence ID" value="KOC62385.1"/>
    <property type="molecule type" value="Genomic_DNA"/>
</dbReference>
<evidence type="ECO:0000256" key="11">
    <source>
        <dbReference type="RuleBase" id="RU361183"/>
    </source>
</evidence>
<evidence type="ECO:0000256" key="9">
    <source>
        <dbReference type="ARBA" id="ARBA00023180"/>
    </source>
</evidence>
<evidence type="ECO:0000259" key="12">
    <source>
        <dbReference type="PROSITE" id="PS51864"/>
    </source>
</evidence>
<feature type="active site" evidence="10">
    <location>
        <position position="190"/>
    </location>
</feature>
<evidence type="ECO:0000256" key="2">
    <source>
        <dbReference type="ARBA" id="ARBA00022723"/>
    </source>
</evidence>
<proteinExistence type="predicted"/>
<evidence type="ECO:0000256" key="7">
    <source>
        <dbReference type="ARBA" id="ARBA00023145"/>
    </source>
</evidence>
<dbReference type="InterPro" id="IPR006026">
    <property type="entry name" value="Peptidase_Metallo"/>
</dbReference>
<dbReference type="InterPro" id="IPR034035">
    <property type="entry name" value="Astacin-like_dom"/>
</dbReference>
<evidence type="ECO:0000256" key="8">
    <source>
        <dbReference type="ARBA" id="ARBA00023157"/>
    </source>
</evidence>
<feature type="domain" description="Peptidase M12A" evidence="12">
    <location>
        <begin position="95"/>
        <end position="306"/>
    </location>
</feature>
<comment type="cofactor">
    <cofactor evidence="10 11">
        <name>Zn(2+)</name>
        <dbReference type="ChEBI" id="CHEBI:29105"/>
    </cofactor>
    <text evidence="10 11">Binds 1 zinc ion per subunit.</text>
</comment>
<protein>
    <recommendedName>
        <fullName evidence="11">Metalloendopeptidase</fullName>
        <ecNumber evidence="11">3.4.24.-</ecNumber>
    </recommendedName>
</protein>
<feature type="signal peptide" evidence="11">
    <location>
        <begin position="1"/>
        <end position="22"/>
    </location>
</feature>
<evidence type="ECO:0000256" key="1">
    <source>
        <dbReference type="ARBA" id="ARBA00022670"/>
    </source>
</evidence>
<dbReference type="GO" id="GO:0006508">
    <property type="term" value="P:proteolysis"/>
    <property type="evidence" value="ECO:0007669"/>
    <property type="project" value="UniProtKB-KW"/>
</dbReference>
<keyword evidence="2 10" id="KW-0479">Metal-binding</keyword>
<feature type="chain" id="PRO_5005394678" description="Metalloendopeptidase" evidence="11">
    <location>
        <begin position="23"/>
        <end position="309"/>
    </location>
</feature>
<dbReference type="GO" id="GO:0008270">
    <property type="term" value="F:zinc ion binding"/>
    <property type="evidence" value="ECO:0007669"/>
    <property type="project" value="UniProtKB-UniRule"/>
</dbReference>
<dbReference type="Gene3D" id="3.40.390.10">
    <property type="entry name" value="Collagenase (Catalytic Domain)"/>
    <property type="match status" value="1"/>
</dbReference>
<dbReference type="FunFam" id="3.40.390.10:FF:000015">
    <property type="entry name" value="Meprin A subunit"/>
    <property type="match status" value="1"/>
</dbReference>
<gene>
    <name evidence="13" type="ORF">WH47_03798</name>
</gene>
<dbReference type="PRINTS" id="PR00480">
    <property type="entry name" value="ASTACIN"/>
</dbReference>
<evidence type="ECO:0000313" key="13">
    <source>
        <dbReference type="EMBL" id="KOC62385.1"/>
    </source>
</evidence>
<dbReference type="InterPro" id="IPR024079">
    <property type="entry name" value="MetalloPept_cat_dom_sf"/>
</dbReference>
<feature type="binding site" evidence="10">
    <location>
        <position position="189"/>
    </location>
    <ligand>
        <name>Zn(2+)</name>
        <dbReference type="ChEBI" id="CHEBI:29105"/>
        <note>catalytic</note>
    </ligand>
</feature>
<evidence type="ECO:0000313" key="14">
    <source>
        <dbReference type="Proteomes" id="UP000053825"/>
    </source>
</evidence>
<dbReference type="PROSITE" id="PS51864">
    <property type="entry name" value="ASTACIN"/>
    <property type="match status" value="1"/>
</dbReference>
<dbReference type="AlphaFoldDB" id="A0A0L7QUU4"/>
<sequence>MNSCRMSFTILFTFLLTSATSARPLWRKIVIAGGIRDFENLTSHLKHLEESLYGVPDDGTGRRVAEWSGNMSTNPEELGSYAEGDILFPLGNGRSGLRANSARWPNGVVPYVISPYFNAEHRGLIYEAMNDYHKYTCIRFKPYRGEETDYIRITAGNSGCWSSVGRIGGWQNVNLQVPGCVTRKGTVIHELMHAVGFLHEQSRSERDQYVTIQWDNILNDHDGNFEKASRETTNDFGIGYDYGSVMHYSSYAFSKNGKPTIIPKIANGYFNVADKYSQGNVGIKLGQREGFSKRDIQKIRRMYKCNHNG</sequence>
<name>A0A0L7QUU4_9HYME</name>
<dbReference type="EC" id="3.4.24.-" evidence="11"/>
<dbReference type="CDD" id="cd04280">
    <property type="entry name" value="ZnMc_astacin_like"/>
    <property type="match status" value="1"/>
</dbReference>
<dbReference type="Pfam" id="PF01400">
    <property type="entry name" value="Astacin"/>
    <property type="match status" value="1"/>
</dbReference>
<keyword evidence="3 11" id="KW-0732">Signal</keyword>
<feature type="binding site" evidence="10">
    <location>
        <position position="199"/>
    </location>
    <ligand>
        <name>Zn(2+)</name>
        <dbReference type="ChEBI" id="CHEBI:29105"/>
        <note>catalytic</note>
    </ligand>
</feature>
<dbReference type="GO" id="GO:0004222">
    <property type="term" value="F:metalloendopeptidase activity"/>
    <property type="evidence" value="ECO:0007669"/>
    <property type="project" value="UniProtKB-UniRule"/>
</dbReference>
<keyword evidence="4 10" id="KW-0378">Hydrolase</keyword>
<evidence type="ECO:0000256" key="3">
    <source>
        <dbReference type="ARBA" id="ARBA00022729"/>
    </source>
</evidence>
<reference evidence="13 14" key="1">
    <citation type="submission" date="2015-07" db="EMBL/GenBank/DDBJ databases">
        <title>The genome of Habropoda laboriosa.</title>
        <authorList>
            <person name="Pan H."/>
            <person name="Kapheim K."/>
        </authorList>
    </citation>
    <scope>NUCLEOTIDE SEQUENCE [LARGE SCALE GENOMIC DNA]</scope>
    <source>
        <strain evidence="13">0110345459</strain>
    </source>
</reference>
<feature type="binding site" evidence="10">
    <location>
        <position position="193"/>
    </location>
    <ligand>
        <name>Zn(2+)</name>
        <dbReference type="ChEBI" id="CHEBI:29105"/>
        <note>catalytic</note>
    </ligand>
</feature>
<evidence type="ECO:0000256" key="10">
    <source>
        <dbReference type="PROSITE-ProRule" id="PRU01211"/>
    </source>
</evidence>
<dbReference type="STRING" id="597456.A0A0L7QUU4"/>
<dbReference type="InterPro" id="IPR001506">
    <property type="entry name" value="Peptidase_M12A"/>
</dbReference>
<keyword evidence="14" id="KW-1185">Reference proteome</keyword>
<dbReference type="SMART" id="SM00235">
    <property type="entry name" value="ZnMc"/>
    <property type="match status" value="1"/>
</dbReference>
<dbReference type="SUPFAM" id="SSF55486">
    <property type="entry name" value="Metalloproteases ('zincins'), catalytic domain"/>
    <property type="match status" value="1"/>
</dbReference>
<dbReference type="OrthoDB" id="291007at2759"/>
<evidence type="ECO:0000256" key="4">
    <source>
        <dbReference type="ARBA" id="ARBA00022801"/>
    </source>
</evidence>
<evidence type="ECO:0000256" key="6">
    <source>
        <dbReference type="ARBA" id="ARBA00023049"/>
    </source>
</evidence>
<accession>A0A0L7QUU4</accession>
<keyword evidence="5 10" id="KW-0862">Zinc</keyword>
<dbReference type="PANTHER" id="PTHR10127">
    <property type="entry name" value="DISCOIDIN, CUB, EGF, LAMININ , AND ZINC METALLOPROTEASE DOMAIN CONTAINING"/>
    <property type="match status" value="1"/>
</dbReference>
<keyword evidence="8" id="KW-1015">Disulfide bond</keyword>
<keyword evidence="9" id="KW-0325">Glycoprotein</keyword>
<keyword evidence="1 10" id="KW-0645">Protease</keyword>
<dbReference type="Proteomes" id="UP000053825">
    <property type="component" value="Unassembled WGS sequence"/>
</dbReference>
<keyword evidence="6 10" id="KW-0482">Metalloprotease</keyword>
<evidence type="ECO:0000256" key="5">
    <source>
        <dbReference type="ARBA" id="ARBA00022833"/>
    </source>
</evidence>